<dbReference type="InterPro" id="IPR044730">
    <property type="entry name" value="RNase_H-like_dom_plant"/>
</dbReference>
<evidence type="ECO:0000313" key="4">
    <source>
        <dbReference type="Proteomes" id="UP000436088"/>
    </source>
</evidence>
<reference evidence="3" key="1">
    <citation type="submission" date="2019-09" db="EMBL/GenBank/DDBJ databases">
        <title>Draft genome information of white flower Hibiscus syriacus.</title>
        <authorList>
            <person name="Kim Y.-M."/>
        </authorList>
    </citation>
    <scope>NUCLEOTIDE SEQUENCE [LARGE SCALE GENOMIC DNA]</scope>
    <source>
        <strain evidence="3">YM2019G1</strain>
    </source>
</reference>
<dbReference type="PANTHER" id="PTHR47723">
    <property type="entry name" value="OS05G0353850 PROTEIN"/>
    <property type="match status" value="1"/>
</dbReference>
<evidence type="ECO:0000259" key="2">
    <source>
        <dbReference type="PROSITE" id="PS50879"/>
    </source>
</evidence>
<dbReference type="AlphaFoldDB" id="A0A6A3D1R6"/>
<dbReference type="GO" id="GO:0003676">
    <property type="term" value="F:nucleic acid binding"/>
    <property type="evidence" value="ECO:0007669"/>
    <property type="project" value="InterPro"/>
</dbReference>
<dbReference type="SUPFAM" id="SSF53098">
    <property type="entry name" value="Ribonuclease H-like"/>
    <property type="match status" value="1"/>
</dbReference>
<dbReference type="InterPro" id="IPR002156">
    <property type="entry name" value="RNaseH_domain"/>
</dbReference>
<evidence type="ECO:0000256" key="1">
    <source>
        <dbReference type="SAM" id="MobiDB-lite"/>
    </source>
</evidence>
<dbReference type="PROSITE" id="PS50879">
    <property type="entry name" value="RNASE_H_1"/>
    <property type="match status" value="1"/>
</dbReference>
<dbReference type="Gene3D" id="3.30.420.10">
    <property type="entry name" value="Ribonuclease H-like superfamily/Ribonuclease H"/>
    <property type="match status" value="1"/>
</dbReference>
<comment type="caution">
    <text evidence="3">The sequence shown here is derived from an EMBL/GenBank/DDBJ whole genome shotgun (WGS) entry which is preliminary data.</text>
</comment>
<gene>
    <name evidence="3" type="ORF">F3Y22_tig00000340pilonHSYRG01233</name>
</gene>
<dbReference type="Pfam" id="PF13456">
    <property type="entry name" value="RVT_3"/>
    <property type="match status" value="1"/>
</dbReference>
<dbReference type="InterPro" id="IPR053151">
    <property type="entry name" value="RNase_H-like"/>
</dbReference>
<dbReference type="CDD" id="cd06222">
    <property type="entry name" value="RNase_H_like"/>
    <property type="match status" value="1"/>
</dbReference>
<dbReference type="InterPro" id="IPR012337">
    <property type="entry name" value="RNaseH-like_sf"/>
</dbReference>
<feature type="region of interest" description="Disordered" evidence="1">
    <location>
        <begin position="1"/>
        <end position="42"/>
    </location>
</feature>
<dbReference type="EMBL" id="VEPZ02000032">
    <property type="protein sequence ID" value="KAE8735683.1"/>
    <property type="molecule type" value="Genomic_DNA"/>
</dbReference>
<accession>A0A6A3D1R6</accession>
<organism evidence="3 4">
    <name type="scientific">Hibiscus syriacus</name>
    <name type="common">Rose of Sharon</name>
    <dbReference type="NCBI Taxonomy" id="106335"/>
    <lineage>
        <taxon>Eukaryota</taxon>
        <taxon>Viridiplantae</taxon>
        <taxon>Streptophyta</taxon>
        <taxon>Embryophyta</taxon>
        <taxon>Tracheophyta</taxon>
        <taxon>Spermatophyta</taxon>
        <taxon>Magnoliopsida</taxon>
        <taxon>eudicotyledons</taxon>
        <taxon>Gunneridae</taxon>
        <taxon>Pentapetalae</taxon>
        <taxon>rosids</taxon>
        <taxon>malvids</taxon>
        <taxon>Malvales</taxon>
        <taxon>Malvaceae</taxon>
        <taxon>Malvoideae</taxon>
        <taxon>Hibiscus</taxon>
    </lineage>
</organism>
<feature type="domain" description="RNase H type-1" evidence="2">
    <location>
        <begin position="274"/>
        <end position="406"/>
    </location>
</feature>
<protein>
    <submittedName>
        <fullName evidence="3">COP9 signalosome complex subunit 5-like isoform X3</fullName>
    </submittedName>
</protein>
<name>A0A6A3D1R6_HIBSY</name>
<dbReference type="GO" id="GO:0004523">
    <property type="term" value="F:RNA-DNA hybrid ribonuclease activity"/>
    <property type="evidence" value="ECO:0007669"/>
    <property type="project" value="InterPro"/>
</dbReference>
<dbReference type="InterPro" id="IPR036397">
    <property type="entry name" value="RNaseH_sf"/>
</dbReference>
<dbReference type="Proteomes" id="UP000436088">
    <property type="component" value="Unassembled WGS sequence"/>
</dbReference>
<proteinExistence type="predicted"/>
<keyword evidence="4" id="KW-1185">Reference proteome</keyword>
<dbReference type="PANTHER" id="PTHR47723:SF19">
    <property type="entry name" value="POLYNUCLEOTIDYL TRANSFERASE, RIBONUCLEASE H-LIKE SUPERFAMILY PROTEIN"/>
    <property type="match status" value="1"/>
</dbReference>
<feature type="compositionally biased region" description="Basic and acidic residues" evidence="1">
    <location>
        <begin position="20"/>
        <end position="30"/>
    </location>
</feature>
<sequence length="406" mass="44344">MHSKDGNVTALIWGASPQSRSDRRKDRVETNPEQLAAASAQADSGHVSTFNSGFIGHIFSCFSEDTNKVGRIQVIAFQSSDGKQNHVSGPISFSPVNRSSVIDLELSLSCGTPLMTSGSAEVDSHMQDSSDSRSIQGFNKRKNQKLAKIPKKANRFNLDKELRSIIPICEENKTSSISFIAAYLVPKSSVWGYIPGAVLWSIWKMRNDIVFINGKLDCVILSFLSRYRVTAWISSKFPNLTVSFDSLVGDLALADRAMCSVKRNLKVSTWSPPPSGFVKVNVDGAMDKWWSKGGIGGMIRDEKGVMLGSFSEGIGSGPPVMAELMAVKRGLNLFLDLGMSANRRLILECDSAVAVDWIKIPLSSTPIFLSLVKDIAEIVVDKSVIVRHVVRAVNWEADKFAKLGIG</sequence>
<evidence type="ECO:0000313" key="3">
    <source>
        <dbReference type="EMBL" id="KAE8735683.1"/>
    </source>
</evidence>